<gene>
    <name evidence="1" type="ORF">IC006_1261</name>
    <name evidence="2" type="ORF">IC007_1236</name>
</gene>
<dbReference type="InterPro" id="IPR027417">
    <property type="entry name" value="P-loop_NTPase"/>
</dbReference>
<dbReference type="EMBL" id="AP018929">
    <property type="protein sequence ID" value="BBG23963.1"/>
    <property type="molecule type" value="Genomic_DNA"/>
</dbReference>
<dbReference type="SUPFAM" id="SSF52540">
    <property type="entry name" value="P-loop containing nucleoside triphosphate hydrolases"/>
    <property type="match status" value="1"/>
</dbReference>
<dbReference type="GeneID" id="41717579"/>
<dbReference type="OrthoDB" id="17644at2157"/>
<accession>A0A510DUR9</accession>
<dbReference type="KEGG" id="step:IC006_1261"/>
<organism evidence="1 3">
    <name type="scientific">Sulfuracidifex tepidarius</name>
    <dbReference type="NCBI Taxonomy" id="1294262"/>
    <lineage>
        <taxon>Archaea</taxon>
        <taxon>Thermoproteota</taxon>
        <taxon>Thermoprotei</taxon>
        <taxon>Sulfolobales</taxon>
        <taxon>Sulfolobaceae</taxon>
        <taxon>Sulfuracidifex</taxon>
    </lineage>
</organism>
<sequence>MKISEFIFSKGNLVSIYGKAGAGKTSLSLQVTNEVCPSLFISEGNDYMRKPVLSSKTKFVEVSSTFEIAKAAVQGVSGMRLLVIDPVNRSYRRERDYMDFMKLMTLLTSVSLSGVKVLLSWEMTWGNQVSGEKFMRRVSDDVILITGTSLIGNLRECRFKIYRDKVIGCL</sequence>
<dbReference type="Proteomes" id="UP000325030">
    <property type="component" value="Chromosome"/>
</dbReference>
<dbReference type="Gene3D" id="3.40.50.300">
    <property type="entry name" value="P-loop containing nucleotide triphosphate hydrolases"/>
    <property type="match status" value="1"/>
</dbReference>
<accession>A0A510E3S3</accession>
<proteinExistence type="predicted"/>
<evidence type="ECO:0000313" key="3">
    <source>
        <dbReference type="Proteomes" id="UP000322983"/>
    </source>
</evidence>
<evidence type="ECO:0000313" key="4">
    <source>
        <dbReference type="Proteomes" id="UP000325030"/>
    </source>
</evidence>
<dbReference type="AlphaFoldDB" id="A0A510DUR9"/>
<name>A0A510DUR9_9CREN</name>
<evidence type="ECO:0000313" key="2">
    <source>
        <dbReference type="EMBL" id="BBG26718.1"/>
    </source>
</evidence>
<reference evidence="4" key="1">
    <citation type="submission" date="2018-09" db="EMBL/GenBank/DDBJ databases">
        <title>Complete Genome Sequencing of Sulfolobus sp. JCM 16834.</title>
        <authorList>
            <person name="Kato S."/>
            <person name="Itoh T."/>
            <person name="Ohkuma M."/>
        </authorList>
    </citation>
    <scope>NUCLEOTIDE SEQUENCE [LARGE SCALE GENOMIC DNA]</scope>
    <source>
        <strain evidence="4">IC-007</strain>
    </source>
</reference>
<reference evidence="1 3" key="2">
    <citation type="journal article" date="2020" name="Int. J. Syst. Evol. Microbiol.">
        <title>Sulfuracidifex tepidarius gen. nov., sp. nov. and transfer of Sulfolobus metallicus Huber and Stetter 1992 to the genus Sulfuracidifex as Sulfuracidifex metallicus comb. nov.</title>
        <authorList>
            <person name="Itoh T."/>
            <person name="Miura T."/>
            <person name="Sakai H.D."/>
            <person name="Kato S."/>
            <person name="Ohkuma M."/>
            <person name="Takashina T."/>
        </authorList>
    </citation>
    <scope>NUCLEOTIDE SEQUENCE [LARGE SCALE GENOMIC DNA]</scope>
    <source>
        <strain evidence="1 3">IC-006</strain>
        <strain evidence="2">IC-007</strain>
    </source>
</reference>
<dbReference type="STRING" id="1294262.GCA_001316085_01225"/>
<protein>
    <submittedName>
        <fullName evidence="1">Uncharacterized protein</fullName>
    </submittedName>
</protein>
<dbReference type="RefSeq" id="WP_054845621.1">
    <property type="nucleotide sequence ID" value="NZ_AP018929.1"/>
</dbReference>
<dbReference type="EMBL" id="AP018930">
    <property type="protein sequence ID" value="BBG26718.1"/>
    <property type="molecule type" value="Genomic_DNA"/>
</dbReference>
<keyword evidence="3" id="KW-1185">Reference proteome</keyword>
<dbReference type="Proteomes" id="UP000322983">
    <property type="component" value="Chromosome"/>
</dbReference>
<evidence type="ECO:0000313" key="1">
    <source>
        <dbReference type="EMBL" id="BBG23963.1"/>
    </source>
</evidence>